<accession>A0ACB8Q4U1</accession>
<keyword evidence="2" id="KW-1185">Reference proteome</keyword>
<evidence type="ECO:0000313" key="1">
    <source>
        <dbReference type="EMBL" id="KAI0026784.1"/>
    </source>
</evidence>
<evidence type="ECO:0000313" key="2">
    <source>
        <dbReference type="Proteomes" id="UP000814128"/>
    </source>
</evidence>
<gene>
    <name evidence="1" type="ORF">K488DRAFT_75083</name>
</gene>
<reference evidence="1" key="1">
    <citation type="submission" date="2021-02" db="EMBL/GenBank/DDBJ databases">
        <authorList>
            <consortium name="DOE Joint Genome Institute"/>
            <person name="Ahrendt S."/>
            <person name="Looney B.P."/>
            <person name="Miyauchi S."/>
            <person name="Morin E."/>
            <person name="Drula E."/>
            <person name="Courty P.E."/>
            <person name="Chicoki N."/>
            <person name="Fauchery L."/>
            <person name="Kohler A."/>
            <person name="Kuo A."/>
            <person name="Labutti K."/>
            <person name="Pangilinan J."/>
            <person name="Lipzen A."/>
            <person name="Riley R."/>
            <person name="Andreopoulos W."/>
            <person name="He G."/>
            <person name="Johnson J."/>
            <person name="Barry K.W."/>
            <person name="Grigoriev I.V."/>
            <person name="Nagy L."/>
            <person name="Hibbett D."/>
            <person name="Henrissat B."/>
            <person name="Matheny P.B."/>
            <person name="Labbe J."/>
            <person name="Martin F."/>
        </authorList>
    </citation>
    <scope>NUCLEOTIDE SEQUENCE</scope>
    <source>
        <strain evidence="1">EC-137</strain>
    </source>
</reference>
<sequence length="168" mass="18777">MPVAREQCARESVVRAWEVLGDGSRRQEAMFDAVYGPLVFATFGVTETVQLAVNAWKEIPSAPAPISLDRKHNELDADRENGKGKKRPRTKNGDGIAYKRGVALFAISWFSWDHCTSYLAAYHNVTFPTLTIFALVPKSSPSAPSDSNWTWEPMACLPRHRPHRALLP</sequence>
<organism evidence="1 2">
    <name type="scientific">Vararia minispora EC-137</name>
    <dbReference type="NCBI Taxonomy" id="1314806"/>
    <lineage>
        <taxon>Eukaryota</taxon>
        <taxon>Fungi</taxon>
        <taxon>Dikarya</taxon>
        <taxon>Basidiomycota</taxon>
        <taxon>Agaricomycotina</taxon>
        <taxon>Agaricomycetes</taxon>
        <taxon>Russulales</taxon>
        <taxon>Lachnocladiaceae</taxon>
        <taxon>Vararia</taxon>
    </lineage>
</organism>
<dbReference type="EMBL" id="MU274191">
    <property type="protein sequence ID" value="KAI0026784.1"/>
    <property type="molecule type" value="Genomic_DNA"/>
</dbReference>
<dbReference type="Proteomes" id="UP000814128">
    <property type="component" value="Unassembled WGS sequence"/>
</dbReference>
<reference evidence="1" key="2">
    <citation type="journal article" date="2022" name="New Phytol.">
        <title>Evolutionary transition to the ectomycorrhizal habit in the genomes of a hyperdiverse lineage of mushroom-forming fungi.</title>
        <authorList>
            <person name="Looney B."/>
            <person name="Miyauchi S."/>
            <person name="Morin E."/>
            <person name="Drula E."/>
            <person name="Courty P.E."/>
            <person name="Kohler A."/>
            <person name="Kuo A."/>
            <person name="LaButti K."/>
            <person name="Pangilinan J."/>
            <person name="Lipzen A."/>
            <person name="Riley R."/>
            <person name="Andreopoulos W."/>
            <person name="He G."/>
            <person name="Johnson J."/>
            <person name="Nolan M."/>
            <person name="Tritt A."/>
            <person name="Barry K.W."/>
            <person name="Grigoriev I.V."/>
            <person name="Nagy L.G."/>
            <person name="Hibbett D."/>
            <person name="Henrissat B."/>
            <person name="Matheny P.B."/>
            <person name="Labbe J."/>
            <person name="Martin F.M."/>
        </authorList>
    </citation>
    <scope>NUCLEOTIDE SEQUENCE</scope>
    <source>
        <strain evidence="1">EC-137</strain>
    </source>
</reference>
<comment type="caution">
    <text evidence="1">The sequence shown here is derived from an EMBL/GenBank/DDBJ whole genome shotgun (WGS) entry which is preliminary data.</text>
</comment>
<name>A0ACB8Q4U1_9AGAM</name>
<proteinExistence type="predicted"/>
<protein>
    <submittedName>
        <fullName evidence="1">Uncharacterized protein</fullName>
    </submittedName>
</protein>